<keyword evidence="7 10" id="KW-0472">Membrane</keyword>
<dbReference type="HAMAP" id="MF_00033">
    <property type="entry name" value="MurG"/>
    <property type="match status" value="1"/>
</dbReference>
<dbReference type="GO" id="GO:0005886">
    <property type="term" value="C:plasma membrane"/>
    <property type="evidence" value="ECO:0007669"/>
    <property type="project" value="UniProtKB-SubCell"/>
</dbReference>
<evidence type="ECO:0000256" key="9">
    <source>
        <dbReference type="ARBA" id="ARBA00023316"/>
    </source>
</evidence>
<dbReference type="GO" id="GO:0050511">
    <property type="term" value="F:undecaprenyldiphospho-muramoylpentapeptide beta-N-acetylglucosaminyltransferase activity"/>
    <property type="evidence" value="ECO:0007669"/>
    <property type="project" value="UniProtKB-UniRule"/>
</dbReference>
<comment type="caution">
    <text evidence="13">The sequence shown here is derived from an EMBL/GenBank/DDBJ whole genome shotgun (WGS) entry which is preliminary data.</text>
</comment>
<feature type="binding site" evidence="10">
    <location>
        <position position="221"/>
    </location>
    <ligand>
        <name>UDP-N-acetyl-alpha-D-glucosamine</name>
        <dbReference type="ChEBI" id="CHEBI:57705"/>
    </ligand>
</feature>
<keyword evidence="4 10" id="KW-0808">Transferase</keyword>
<evidence type="ECO:0000256" key="3">
    <source>
        <dbReference type="ARBA" id="ARBA00022676"/>
    </source>
</evidence>
<evidence type="ECO:0000256" key="2">
    <source>
        <dbReference type="ARBA" id="ARBA00022618"/>
    </source>
</evidence>
<keyword evidence="8 10" id="KW-0131">Cell cycle</keyword>
<evidence type="ECO:0000313" key="13">
    <source>
        <dbReference type="EMBL" id="TGO05860.1"/>
    </source>
</evidence>
<evidence type="ECO:0000259" key="12">
    <source>
        <dbReference type="Pfam" id="PF04101"/>
    </source>
</evidence>
<dbReference type="OrthoDB" id="9808936at2"/>
<dbReference type="InterPro" id="IPR006009">
    <property type="entry name" value="GlcNAc_MurG"/>
</dbReference>
<keyword evidence="1 10" id="KW-1003">Cell membrane</keyword>
<keyword evidence="9 10" id="KW-0961">Cell wall biogenesis/degradation</keyword>
<comment type="pathway">
    <text evidence="10">Cell wall biogenesis; peptidoglycan biosynthesis.</text>
</comment>
<comment type="similarity">
    <text evidence="10">Belongs to the glycosyltransferase 28 family. MurG subfamily.</text>
</comment>
<dbReference type="Gene3D" id="3.40.50.2000">
    <property type="entry name" value="Glycogen Phosphorylase B"/>
    <property type="match status" value="2"/>
</dbReference>
<dbReference type="PANTHER" id="PTHR21015">
    <property type="entry name" value="UDP-N-ACETYLGLUCOSAMINE--N-ACETYLMURAMYL-(PENTAPEPTIDE) PYROPHOSPHORYL-UNDECAPRENOL N-ACETYLGLUCOSAMINE TRANSFERASE 1"/>
    <property type="match status" value="1"/>
</dbReference>
<proteinExistence type="inferred from homology"/>
<dbReference type="InterPro" id="IPR004276">
    <property type="entry name" value="GlycoTrans_28_N"/>
</dbReference>
<comment type="catalytic activity">
    <reaction evidence="10">
        <text>di-trans,octa-cis-undecaprenyl diphospho-N-acetyl-alpha-D-muramoyl-L-alanyl-D-glutamyl-meso-2,6-diaminopimeloyl-D-alanyl-D-alanine + UDP-N-acetyl-alpha-D-glucosamine = di-trans,octa-cis-undecaprenyl diphospho-[N-acetyl-alpha-D-glucosaminyl-(1-&gt;4)]-N-acetyl-alpha-D-muramoyl-L-alanyl-D-glutamyl-meso-2,6-diaminopimeloyl-D-alanyl-D-alanine + UDP + H(+)</text>
        <dbReference type="Rhea" id="RHEA:31227"/>
        <dbReference type="ChEBI" id="CHEBI:15378"/>
        <dbReference type="ChEBI" id="CHEBI:57705"/>
        <dbReference type="ChEBI" id="CHEBI:58223"/>
        <dbReference type="ChEBI" id="CHEBI:61387"/>
        <dbReference type="ChEBI" id="CHEBI:61388"/>
        <dbReference type="EC" id="2.4.1.227"/>
    </reaction>
</comment>
<accession>A0A4Z1E3L7</accession>
<dbReference type="GO" id="GO:0071555">
    <property type="term" value="P:cell wall organization"/>
    <property type="evidence" value="ECO:0007669"/>
    <property type="project" value="UniProtKB-KW"/>
</dbReference>
<dbReference type="GO" id="GO:0051301">
    <property type="term" value="P:cell division"/>
    <property type="evidence" value="ECO:0007669"/>
    <property type="project" value="UniProtKB-KW"/>
</dbReference>
<name>A0A4Z1E3L7_9MICO</name>
<dbReference type="EC" id="2.4.1.227" evidence="10"/>
<sequence length="405" mass="41425">MTGAVSSRRPLRLLLAGGGTAGHVNPLLALADELRARDPRVEILVLGTAEGLEQRLVPERGYELATIPRVPFPRRPDAAALRFPRAFARAVDLTADAIRRVGGGAGADVVVGFGGYVATPAYRAAARLGVPVVIHEQNVRAGLANRLGARSAAAVAVTFAETTLTARRGRTLHTGLPLRPALATLAARRADPVQAAEARREAAPQLGLDPERPVLLVTGGSLGAQRINEALAGAASDLTGAGVQVLHAAGRGKDDAVRPAAEAAGADYHLVPYLDRIELAYACADLVVGRSGAGTVGEQAALGLPGVYVPLPIGNGEQRLNVRGVERAGGALVVDDADLTPAWLREHVLPLLTDAPRLAAMAAAARSTGIQDGAARLADLVVGSAPAAAASSTTAPDAGRDGRTT</sequence>
<dbReference type="RefSeq" id="WP_135848158.1">
    <property type="nucleotide sequence ID" value="NZ_RHPJ01000001.1"/>
</dbReference>
<evidence type="ECO:0000256" key="1">
    <source>
        <dbReference type="ARBA" id="ARBA00022475"/>
    </source>
</evidence>
<keyword evidence="3 10" id="KW-0328">Glycosyltransferase</keyword>
<evidence type="ECO:0000259" key="11">
    <source>
        <dbReference type="Pfam" id="PF03033"/>
    </source>
</evidence>
<feature type="domain" description="Glycosyl transferase family 28 C-terminal" evidence="12">
    <location>
        <begin position="214"/>
        <end position="376"/>
    </location>
</feature>
<comment type="subcellular location">
    <subcellularLocation>
        <location evidence="10">Cell membrane</location>
        <topology evidence="10">Peripheral membrane protein</topology>
        <orientation evidence="10">Cytoplasmic side</orientation>
    </subcellularLocation>
</comment>
<evidence type="ECO:0000256" key="8">
    <source>
        <dbReference type="ARBA" id="ARBA00023306"/>
    </source>
</evidence>
<dbReference type="AlphaFoldDB" id="A0A4Z1E3L7"/>
<dbReference type="Pfam" id="PF04101">
    <property type="entry name" value="Glyco_tran_28_C"/>
    <property type="match status" value="1"/>
</dbReference>
<evidence type="ECO:0000256" key="7">
    <source>
        <dbReference type="ARBA" id="ARBA00023136"/>
    </source>
</evidence>
<dbReference type="GO" id="GO:0009252">
    <property type="term" value="P:peptidoglycan biosynthetic process"/>
    <property type="evidence" value="ECO:0007669"/>
    <property type="project" value="UniProtKB-UniRule"/>
</dbReference>
<keyword evidence="6 10" id="KW-0573">Peptidoglycan synthesis</keyword>
<dbReference type="UniPathway" id="UPA00219"/>
<dbReference type="GO" id="GO:0051991">
    <property type="term" value="F:UDP-N-acetyl-D-glucosamine:N-acetylmuramoyl-L-alanyl-D-glutamyl-meso-2,6-diaminopimelyl-D-alanyl-D-alanine-diphosphoundecaprenol 4-beta-N-acetylglucosaminlytransferase activity"/>
    <property type="evidence" value="ECO:0007669"/>
    <property type="project" value="RHEA"/>
</dbReference>
<dbReference type="PANTHER" id="PTHR21015:SF22">
    <property type="entry name" value="GLYCOSYLTRANSFERASE"/>
    <property type="match status" value="1"/>
</dbReference>
<dbReference type="SUPFAM" id="SSF53756">
    <property type="entry name" value="UDP-Glycosyltransferase/glycogen phosphorylase"/>
    <property type="match status" value="1"/>
</dbReference>
<dbReference type="InterPro" id="IPR007235">
    <property type="entry name" value="Glyco_trans_28_C"/>
</dbReference>
<evidence type="ECO:0000313" key="14">
    <source>
        <dbReference type="Proteomes" id="UP000297318"/>
    </source>
</evidence>
<evidence type="ECO:0000256" key="5">
    <source>
        <dbReference type="ARBA" id="ARBA00022960"/>
    </source>
</evidence>
<dbReference type="CDD" id="cd03785">
    <property type="entry name" value="GT28_MurG"/>
    <property type="match status" value="1"/>
</dbReference>
<dbReference type="GO" id="GO:0005975">
    <property type="term" value="P:carbohydrate metabolic process"/>
    <property type="evidence" value="ECO:0007669"/>
    <property type="project" value="InterPro"/>
</dbReference>
<dbReference type="GO" id="GO:0008360">
    <property type="term" value="P:regulation of cell shape"/>
    <property type="evidence" value="ECO:0007669"/>
    <property type="project" value="UniProtKB-KW"/>
</dbReference>
<reference evidence="13 14" key="1">
    <citation type="submission" date="2018-11" db="EMBL/GenBank/DDBJ databases">
        <title>Complete genome sequencing of the Actinobacteria Serinibacter sp. K3-2.</title>
        <authorList>
            <person name="Rakitin A.L."/>
            <person name="Beletsky A.V."/>
            <person name="Mardanov A.V."/>
            <person name="Ravin N.V."/>
            <person name="Gromova A.S."/>
            <person name="Filippova S.N."/>
            <person name="Gal'Chenko V.F."/>
        </authorList>
    </citation>
    <scope>NUCLEOTIDE SEQUENCE [LARGE SCALE GENOMIC DNA]</scope>
    <source>
        <strain evidence="13 14">K3-2</strain>
    </source>
</reference>
<evidence type="ECO:0000256" key="10">
    <source>
        <dbReference type="HAMAP-Rule" id="MF_00033"/>
    </source>
</evidence>
<comment type="function">
    <text evidence="10">Cell wall formation. Catalyzes the transfer of a GlcNAc subunit on undecaprenyl-pyrophosphoryl-MurNAc-pentapeptide (lipid intermediate I) to form undecaprenyl-pyrophosphoryl-MurNAc-(pentapeptide)GlcNAc (lipid intermediate II).</text>
</comment>
<dbReference type="EMBL" id="RHPJ01000001">
    <property type="protein sequence ID" value="TGO05860.1"/>
    <property type="molecule type" value="Genomic_DNA"/>
</dbReference>
<feature type="domain" description="Glycosyltransferase family 28 N-terminal" evidence="11">
    <location>
        <begin position="14"/>
        <end position="156"/>
    </location>
</feature>
<feature type="binding site" evidence="10">
    <location>
        <begin position="20"/>
        <end position="22"/>
    </location>
    <ligand>
        <name>UDP-N-acetyl-alpha-D-glucosamine</name>
        <dbReference type="ChEBI" id="CHEBI:57705"/>
    </ligand>
</feature>
<evidence type="ECO:0000256" key="4">
    <source>
        <dbReference type="ARBA" id="ARBA00022679"/>
    </source>
</evidence>
<dbReference type="Proteomes" id="UP000297318">
    <property type="component" value="Unassembled WGS sequence"/>
</dbReference>
<feature type="binding site" evidence="10">
    <location>
        <position position="179"/>
    </location>
    <ligand>
        <name>UDP-N-acetyl-alpha-D-glucosamine</name>
        <dbReference type="ChEBI" id="CHEBI:57705"/>
    </ligand>
</feature>
<evidence type="ECO:0000256" key="6">
    <source>
        <dbReference type="ARBA" id="ARBA00022984"/>
    </source>
</evidence>
<keyword evidence="2 10" id="KW-0132">Cell division</keyword>
<organism evidence="13 14">
    <name type="scientific">Serinibacter arcticus</name>
    <dbReference type="NCBI Taxonomy" id="1655435"/>
    <lineage>
        <taxon>Bacteria</taxon>
        <taxon>Bacillati</taxon>
        <taxon>Actinomycetota</taxon>
        <taxon>Actinomycetes</taxon>
        <taxon>Micrococcales</taxon>
        <taxon>Beutenbergiaceae</taxon>
        <taxon>Serinibacter</taxon>
    </lineage>
</organism>
<feature type="binding site" evidence="10">
    <location>
        <position position="138"/>
    </location>
    <ligand>
        <name>UDP-N-acetyl-alpha-D-glucosamine</name>
        <dbReference type="ChEBI" id="CHEBI:57705"/>
    </ligand>
</feature>
<comment type="caution">
    <text evidence="10">Lacks conserved residue(s) required for the propagation of feature annotation.</text>
</comment>
<gene>
    <name evidence="10" type="primary">murG</name>
    <name evidence="13" type="ORF">SERN_0052</name>
</gene>
<feature type="binding site" evidence="10">
    <location>
        <position position="318"/>
    </location>
    <ligand>
        <name>UDP-N-acetyl-alpha-D-glucosamine</name>
        <dbReference type="ChEBI" id="CHEBI:57705"/>
    </ligand>
</feature>
<dbReference type="Pfam" id="PF03033">
    <property type="entry name" value="Glyco_transf_28"/>
    <property type="match status" value="1"/>
</dbReference>
<protein>
    <recommendedName>
        <fullName evidence="10">UDP-N-acetylglucosamine--N-acetylmuramyl-(pentapeptide) pyrophosphoryl-undecaprenol N-acetylglucosamine transferase</fullName>
        <ecNumber evidence="10">2.4.1.227</ecNumber>
    </recommendedName>
    <alternativeName>
        <fullName evidence="10">Undecaprenyl-PP-MurNAc-pentapeptide-UDPGlcNAc GlcNAc transferase</fullName>
    </alternativeName>
</protein>
<keyword evidence="5 10" id="KW-0133">Cell shape</keyword>
<keyword evidence="14" id="KW-1185">Reference proteome</keyword>